<name>A0A9Q3PDM2_9BASI</name>
<accession>A0A9Q3PDM2</accession>
<proteinExistence type="predicted"/>
<protein>
    <submittedName>
        <fullName evidence="1">Uncharacterized protein</fullName>
    </submittedName>
</protein>
<evidence type="ECO:0000313" key="2">
    <source>
        <dbReference type="Proteomes" id="UP000765509"/>
    </source>
</evidence>
<comment type="caution">
    <text evidence="1">The sequence shown here is derived from an EMBL/GenBank/DDBJ whole genome shotgun (WGS) entry which is preliminary data.</text>
</comment>
<reference evidence="1" key="1">
    <citation type="submission" date="2021-03" db="EMBL/GenBank/DDBJ databases">
        <title>Draft genome sequence of rust myrtle Austropuccinia psidii MF-1, a brazilian biotype.</title>
        <authorList>
            <person name="Quecine M.C."/>
            <person name="Pachon D.M.R."/>
            <person name="Bonatelli M.L."/>
            <person name="Correr F.H."/>
            <person name="Franceschini L.M."/>
            <person name="Leite T.F."/>
            <person name="Margarido G.R.A."/>
            <person name="Almeida C.A."/>
            <person name="Ferrarezi J.A."/>
            <person name="Labate C.A."/>
        </authorList>
    </citation>
    <scope>NUCLEOTIDE SEQUENCE</scope>
    <source>
        <strain evidence="1">MF-1</strain>
    </source>
</reference>
<dbReference type="Proteomes" id="UP000765509">
    <property type="component" value="Unassembled WGS sequence"/>
</dbReference>
<gene>
    <name evidence="1" type="ORF">O181_097105</name>
</gene>
<dbReference type="AlphaFoldDB" id="A0A9Q3PDM2"/>
<organism evidence="1 2">
    <name type="scientific">Austropuccinia psidii MF-1</name>
    <dbReference type="NCBI Taxonomy" id="1389203"/>
    <lineage>
        <taxon>Eukaryota</taxon>
        <taxon>Fungi</taxon>
        <taxon>Dikarya</taxon>
        <taxon>Basidiomycota</taxon>
        <taxon>Pucciniomycotina</taxon>
        <taxon>Pucciniomycetes</taxon>
        <taxon>Pucciniales</taxon>
        <taxon>Sphaerophragmiaceae</taxon>
        <taxon>Austropuccinia</taxon>
    </lineage>
</organism>
<keyword evidence="2" id="KW-1185">Reference proteome</keyword>
<dbReference type="EMBL" id="AVOT02065227">
    <property type="protein sequence ID" value="MBW0557390.1"/>
    <property type="molecule type" value="Genomic_DNA"/>
</dbReference>
<sequence>MGYQSLSNSIRLVSQRKAHIATYRQSSSEMKDVHEILEELFRTFQIIQVLIRNRLLELADSNSKRIQVSNLAHLHNELNEDWTHFRNRKPEERPIFVITKESMNQLTQKLSDLLQSASFPSRTGTLSPSKAQPDWKAAAEIKVTFEKCVFQSIDIMYKHRISTADDLKRFSSSEKVLQLIESHLIDIYEGVIHAGVRHEAAIFIPDFEFITKDWKTAHLHNILKELSAEQQGKLIYNLVIWLLDHYLAINHERTEEGKLLEQVKQHSLFKPARETSASTSVGESALSATPGSDTVVALVSKLVAVVENSIPQKHDQEYTMSYHLLRFAKTFSTSFESQLVVQELKNNEIARKKFELLDAGQLLEASILQLFQCRRYLPNLSLEDVFIQEQFSPEKETLLLEDAADLLHAYARKKNELIKFEEKDSELKDWLHEHAWLSFYDTLEAGFPGYGQDMHRPEL</sequence>
<evidence type="ECO:0000313" key="1">
    <source>
        <dbReference type="EMBL" id="MBW0557390.1"/>
    </source>
</evidence>
<dbReference type="OrthoDB" id="2499263at2759"/>